<comment type="catalytic activity">
    <reaction evidence="10">
        <text>L-arginyl-[protein] + 2 S-adenosyl-L-methionine = N(omega),N(omega)-dimethyl-L-arginyl-[protein] + 2 S-adenosyl-L-homocysteine + 2 H(+)</text>
        <dbReference type="Rhea" id="RHEA:48096"/>
        <dbReference type="Rhea" id="RHEA-COMP:10532"/>
        <dbReference type="Rhea" id="RHEA-COMP:11991"/>
        <dbReference type="ChEBI" id="CHEBI:15378"/>
        <dbReference type="ChEBI" id="CHEBI:29965"/>
        <dbReference type="ChEBI" id="CHEBI:57856"/>
        <dbReference type="ChEBI" id="CHEBI:59789"/>
        <dbReference type="ChEBI" id="CHEBI:61897"/>
        <dbReference type="EC" id="2.1.1.319"/>
    </reaction>
    <physiologicalReaction direction="left-to-right" evidence="10">
        <dbReference type="Rhea" id="RHEA:48097"/>
    </physiologicalReaction>
</comment>
<dbReference type="InterPro" id="IPR036236">
    <property type="entry name" value="Znf_C2H2_sf"/>
</dbReference>
<evidence type="ECO:0000259" key="14">
    <source>
        <dbReference type="Pfam" id="PF22528"/>
    </source>
</evidence>
<dbReference type="CDD" id="cd02440">
    <property type="entry name" value="AdoMet_MTases"/>
    <property type="match status" value="1"/>
</dbReference>
<dbReference type="InterPro" id="IPR049482">
    <property type="entry name" value="ANM3-like_C2H2_Zf"/>
</dbReference>
<keyword evidence="8" id="KW-0863">Zinc-finger</keyword>
<dbReference type="SUPFAM" id="SSF53335">
    <property type="entry name" value="S-adenosyl-L-methionine-dependent methyltransferases"/>
    <property type="match status" value="1"/>
</dbReference>
<proteinExistence type="predicted"/>
<name>A0ABM4BFP0_HYDVU</name>
<dbReference type="InterPro" id="IPR029063">
    <property type="entry name" value="SAM-dependent_MTases_sf"/>
</dbReference>
<evidence type="ECO:0000313" key="15">
    <source>
        <dbReference type="Proteomes" id="UP001652625"/>
    </source>
</evidence>
<dbReference type="InterPro" id="IPR025799">
    <property type="entry name" value="Arg_MeTrfase"/>
</dbReference>
<keyword evidence="6 12" id="KW-0949">S-adenosyl-L-methionine</keyword>
<protein>
    <recommendedName>
        <fullName evidence="2">type I protein arginine methyltransferase</fullName>
        <ecNumber evidence="2">2.1.1.319</ecNumber>
    </recommendedName>
</protein>
<sequence>MSSTDEAEDEGEWCDFADTNDNIKNCVCLFCSHASLTAENTFFHIKEIHKLDFINLIKANHIDFYKYVKLVNYIRSNKTPVDSVHQLSFDLIYADDKWFQPVIEDDLLLQYDVDEILSKTRSFTDFNLNSLNELDLKKKLDITEERACLAEEFLLRTIDDLNKCRKEINLMLLENPSQPCKTVTENDSNGYFGSYAHFGIHEEMLKDKVRTEAYKDFIYNNPKIFSGAKVLDIGCGTSILSMFSAKAGARQVVGVDYSEVAYQAMDIVRENHMENSIMIVKGKAEDLNLDEKFDVIVSEWMGYFLLFESMLDTVLYCRDHYLKEGGCVYPNKCNIQLLGMHDADLYKNKIVYWDDVYGFKMSSMKKNVFEEPLIEVVRSDFIVSKSYELINFDLMKVNTAQLEFDQCFILEFISDGIMSALVGYFNVEFNNQSETPIQMSTSPFDFPTHWKQTVFFLKEPFFIKSGDTLNGRLICKRNKKDFRALDIAIFFYDKNLKDIIFKQYYVMS</sequence>
<dbReference type="EC" id="2.1.1.319" evidence="2"/>
<evidence type="ECO:0000256" key="12">
    <source>
        <dbReference type="PROSITE-ProRule" id="PRU01015"/>
    </source>
</evidence>
<dbReference type="Gene3D" id="3.40.50.150">
    <property type="entry name" value="Vaccinia Virus protein VP39"/>
    <property type="match status" value="1"/>
</dbReference>
<evidence type="ECO:0000313" key="16">
    <source>
        <dbReference type="RefSeq" id="XP_065647793.1"/>
    </source>
</evidence>
<evidence type="ECO:0000256" key="10">
    <source>
        <dbReference type="ARBA" id="ARBA00047384"/>
    </source>
</evidence>
<evidence type="ECO:0000256" key="5">
    <source>
        <dbReference type="ARBA" id="ARBA00022679"/>
    </source>
</evidence>
<dbReference type="Proteomes" id="UP001652625">
    <property type="component" value="Chromosome 02"/>
</dbReference>
<evidence type="ECO:0000259" key="13">
    <source>
        <dbReference type="Pfam" id="PF21137"/>
    </source>
</evidence>
<keyword evidence="5 12" id="KW-0808">Transferase</keyword>
<keyword evidence="15" id="KW-1185">Reference proteome</keyword>
<keyword evidence="9" id="KW-0862">Zinc</keyword>
<feature type="domain" description="Protein arginine N-methyltransferase" evidence="14">
    <location>
        <begin position="334"/>
        <end position="491"/>
    </location>
</feature>
<dbReference type="Gene3D" id="2.70.160.11">
    <property type="entry name" value="Hnrnp arginine n-methyltransferase1"/>
    <property type="match status" value="1"/>
</dbReference>
<evidence type="ECO:0000256" key="11">
    <source>
        <dbReference type="ARBA" id="ARBA00049303"/>
    </source>
</evidence>
<accession>A0ABM4BFP0</accession>
<evidence type="ECO:0000256" key="8">
    <source>
        <dbReference type="ARBA" id="ARBA00022771"/>
    </source>
</evidence>
<dbReference type="SUPFAM" id="SSF57667">
    <property type="entry name" value="beta-beta-alpha zinc fingers"/>
    <property type="match status" value="1"/>
</dbReference>
<evidence type="ECO:0000256" key="6">
    <source>
        <dbReference type="ARBA" id="ARBA00022691"/>
    </source>
</evidence>
<keyword evidence="3" id="KW-0963">Cytoplasm</keyword>
<evidence type="ECO:0000313" key="17">
    <source>
        <dbReference type="RefSeq" id="XP_065647794.1"/>
    </source>
</evidence>
<dbReference type="Pfam" id="PF06325">
    <property type="entry name" value="PrmA"/>
    <property type="match status" value="1"/>
</dbReference>
<keyword evidence="7" id="KW-0479">Metal-binding</keyword>
<evidence type="ECO:0000256" key="9">
    <source>
        <dbReference type="ARBA" id="ARBA00022833"/>
    </source>
</evidence>
<dbReference type="Pfam" id="PF21137">
    <property type="entry name" value="ANM3_C2H2_Zf"/>
    <property type="match status" value="1"/>
</dbReference>
<keyword evidence="4 12" id="KW-0489">Methyltransferase</keyword>
<organism evidence="15 16">
    <name type="scientific">Hydra vulgaris</name>
    <name type="common">Hydra</name>
    <name type="synonym">Hydra attenuata</name>
    <dbReference type="NCBI Taxonomy" id="6087"/>
    <lineage>
        <taxon>Eukaryota</taxon>
        <taxon>Metazoa</taxon>
        <taxon>Cnidaria</taxon>
        <taxon>Hydrozoa</taxon>
        <taxon>Hydroidolina</taxon>
        <taxon>Anthoathecata</taxon>
        <taxon>Aplanulata</taxon>
        <taxon>Hydridae</taxon>
        <taxon>Hydra</taxon>
    </lineage>
</organism>
<dbReference type="RefSeq" id="XP_065647793.1">
    <property type="nucleotide sequence ID" value="XM_065791721.1"/>
</dbReference>
<evidence type="ECO:0000256" key="1">
    <source>
        <dbReference type="ARBA" id="ARBA00004514"/>
    </source>
</evidence>
<comment type="subcellular location">
    <subcellularLocation>
        <location evidence="1">Cytoplasm</location>
        <location evidence="1">Cytosol</location>
    </subcellularLocation>
</comment>
<feature type="domain" description="Protein arginine N-methyltransferase 3-like C2H2 zinc finger" evidence="13">
    <location>
        <begin position="56"/>
        <end position="101"/>
    </location>
</feature>
<evidence type="ECO:0000256" key="4">
    <source>
        <dbReference type="ARBA" id="ARBA00022603"/>
    </source>
</evidence>
<dbReference type="GeneID" id="100211113"/>
<dbReference type="Pfam" id="PF22528">
    <property type="entry name" value="PRMT_C"/>
    <property type="match status" value="1"/>
</dbReference>
<evidence type="ECO:0000256" key="2">
    <source>
        <dbReference type="ARBA" id="ARBA00011925"/>
    </source>
</evidence>
<gene>
    <name evidence="16 17" type="primary">LOC100211113</name>
</gene>
<evidence type="ECO:0000256" key="3">
    <source>
        <dbReference type="ARBA" id="ARBA00022490"/>
    </source>
</evidence>
<dbReference type="PROSITE" id="PS51678">
    <property type="entry name" value="SAM_MT_PRMT"/>
    <property type="match status" value="1"/>
</dbReference>
<dbReference type="PANTHER" id="PTHR11006">
    <property type="entry name" value="PROTEIN ARGININE N-METHYLTRANSFERASE"/>
    <property type="match status" value="1"/>
</dbReference>
<dbReference type="InterPro" id="IPR055135">
    <property type="entry name" value="PRMT_dom"/>
</dbReference>
<reference evidence="15 16" key="1">
    <citation type="submission" date="2025-05" db="UniProtKB">
        <authorList>
            <consortium name="RefSeq"/>
        </authorList>
    </citation>
    <scope>NUCLEOTIDE SEQUENCE [LARGE SCALE GENOMIC DNA]</scope>
</reference>
<comment type="catalytic activity">
    <reaction evidence="11">
        <text>L-arginyl-[protein] + S-adenosyl-L-methionine = N(omega)-methyl-L-arginyl-[protein] + S-adenosyl-L-homocysteine + H(+)</text>
        <dbReference type="Rhea" id="RHEA:48100"/>
        <dbReference type="Rhea" id="RHEA-COMP:10532"/>
        <dbReference type="Rhea" id="RHEA-COMP:11990"/>
        <dbReference type="ChEBI" id="CHEBI:15378"/>
        <dbReference type="ChEBI" id="CHEBI:29965"/>
        <dbReference type="ChEBI" id="CHEBI:57856"/>
        <dbReference type="ChEBI" id="CHEBI:59789"/>
        <dbReference type="ChEBI" id="CHEBI:65280"/>
    </reaction>
    <physiologicalReaction direction="left-to-right" evidence="11">
        <dbReference type="Rhea" id="RHEA:48101"/>
    </physiologicalReaction>
</comment>
<evidence type="ECO:0000256" key="7">
    <source>
        <dbReference type="ARBA" id="ARBA00022723"/>
    </source>
</evidence>
<dbReference type="RefSeq" id="XP_065647794.1">
    <property type="nucleotide sequence ID" value="XM_065791722.1"/>
</dbReference>
<dbReference type="PANTHER" id="PTHR11006:SF53">
    <property type="entry name" value="PROTEIN ARGININE N-METHYLTRANSFERASE 3"/>
    <property type="match status" value="1"/>
</dbReference>